<protein>
    <recommendedName>
        <fullName evidence="4">Olduvai domain-containing protein</fullName>
    </recommendedName>
</protein>
<sequence>MVVSADPLFGERAEMNILEINKELRTQLAESNQQFRDLKEKLLISQATTYSLANQLKKYKCEEYKDIIDSVLRDEQQFTEKLAEKLRKAEELGQYKALVHSQARELTQLREKLQEGRDASRSLNQHFKALLTPDDLDKFQGQDLREQLAEGRQLAERLLHKLSPENDEDEDEDEKDEEIEKVQESPAPREVQMAEGKEVPQDSLKERAVTCSNTHDPSDSHQPHRSTKITSEEDKVDSALVVENEPSHDEGEEALNILPVPGSTSSATNISMVVSADPLSSKRAEMNVLEINQELRSQLAESNQQFRDLKEKFLITQATAYSLANQLKKYKCEEYKDIIDSVLRDEQQFTKKLTEKLRQAEELGQYKALVHSQARELTQLREKLQEGRDASRSLNQHFKALLTPDDLEKSQGQDLREQLAEGRRLAEHLAHKLSPENDEDEDEDEMDEEVEKVQESPAPREVQKAEEKEVPQNSLEECAVTCSNSHNPSNSNQPHRSTKITFEENKVDCALVVESERFHDEEEEALTILPENQNDHEEEEGKAPVPPRRVQESEEKGVLQDLLEECGFSHSRHHDISNSYLHHEVTFLALDEEKVCSAQDVAREQRNDLEEVKGQETIDPRLSRGPLRVDKHEVPQESLDGCCLTPSILSDLPHSYHPYWSTLYCFEEKQVRLALVDKIEKDQEEVEDQDPPCPKRSQELPEVKEQEIPEDSVDEVYLTPLVYRDLSDCHQPYSSTLSSLEDQ</sequence>
<dbReference type="STRING" id="60711.ENSCSAP00000016500"/>
<feature type="region of interest" description="Disordered" evidence="3">
    <location>
        <begin position="428"/>
        <end position="473"/>
    </location>
</feature>
<reference evidence="5" key="3">
    <citation type="submission" date="2025-09" db="UniProtKB">
        <authorList>
            <consortium name="Ensembl"/>
        </authorList>
    </citation>
    <scope>IDENTIFICATION</scope>
</reference>
<feature type="domain" description="Olduvai" evidence="4">
    <location>
        <begin position="604"/>
        <end position="694"/>
    </location>
</feature>
<evidence type="ECO:0000313" key="5">
    <source>
        <dbReference type="Ensembl" id="ENSCSAP00000016500.1"/>
    </source>
</evidence>
<dbReference type="Pfam" id="PF06758">
    <property type="entry name" value="Olduvai"/>
    <property type="match status" value="5"/>
</dbReference>
<dbReference type="PROSITE" id="PS51316">
    <property type="entry name" value="ODV"/>
    <property type="match status" value="5"/>
</dbReference>
<feature type="compositionally biased region" description="Basic and acidic residues" evidence="3">
    <location>
        <begin position="696"/>
        <end position="707"/>
    </location>
</feature>
<dbReference type="EMBL" id="AQIB01086062">
    <property type="status" value="NOT_ANNOTATED_CDS"/>
    <property type="molecule type" value="Genomic_DNA"/>
</dbReference>
<accession>A0A0D9S6L1</accession>
<evidence type="ECO:0000256" key="3">
    <source>
        <dbReference type="SAM" id="MobiDB-lite"/>
    </source>
</evidence>
<feature type="compositionally biased region" description="Acidic residues" evidence="3">
    <location>
        <begin position="436"/>
        <end position="450"/>
    </location>
</feature>
<feature type="region of interest" description="Disordered" evidence="3">
    <location>
        <begin position="682"/>
        <end position="712"/>
    </location>
</feature>
<dbReference type="Ensembl" id="ENSCSAT00000017005.1">
    <property type="protein sequence ID" value="ENSCSAP00000016500.1"/>
    <property type="gene ID" value="ENSCSAG00000001528.1"/>
</dbReference>
<dbReference type="SMART" id="SM01148">
    <property type="entry name" value="DUF1220"/>
    <property type="match status" value="5"/>
</dbReference>
<reference evidence="5" key="2">
    <citation type="submission" date="2025-08" db="UniProtKB">
        <authorList>
            <consortium name="Ensembl"/>
        </authorList>
    </citation>
    <scope>IDENTIFICATION</scope>
</reference>
<reference evidence="5 6" key="1">
    <citation type="submission" date="2014-03" db="EMBL/GenBank/DDBJ databases">
        <authorList>
            <person name="Warren W."/>
            <person name="Wilson R.K."/>
        </authorList>
    </citation>
    <scope>NUCLEOTIDE SEQUENCE</scope>
</reference>
<feature type="domain" description="Olduvai" evidence="4">
    <location>
        <begin position="697"/>
        <end position="743"/>
    </location>
</feature>
<feature type="region of interest" description="Disordered" evidence="3">
    <location>
        <begin position="158"/>
        <end position="237"/>
    </location>
</feature>
<keyword evidence="1" id="KW-0175">Coiled coil</keyword>
<organism evidence="5 6">
    <name type="scientific">Chlorocebus sabaeus</name>
    <name type="common">Green monkey</name>
    <name type="synonym">Simia sabaea</name>
    <dbReference type="NCBI Taxonomy" id="60711"/>
    <lineage>
        <taxon>Eukaryota</taxon>
        <taxon>Metazoa</taxon>
        <taxon>Chordata</taxon>
        <taxon>Craniata</taxon>
        <taxon>Vertebrata</taxon>
        <taxon>Euteleostomi</taxon>
        <taxon>Mammalia</taxon>
        <taxon>Eutheria</taxon>
        <taxon>Euarchontoglires</taxon>
        <taxon>Primates</taxon>
        <taxon>Haplorrhini</taxon>
        <taxon>Catarrhini</taxon>
        <taxon>Cercopithecidae</taxon>
        <taxon>Cercopithecinae</taxon>
        <taxon>Chlorocebus</taxon>
    </lineage>
</organism>
<keyword evidence="6" id="KW-1185">Reference proteome</keyword>
<dbReference type="Gene3D" id="1.20.5.1700">
    <property type="match status" value="2"/>
</dbReference>
<evidence type="ECO:0000313" key="6">
    <source>
        <dbReference type="Proteomes" id="UP000029965"/>
    </source>
</evidence>
<dbReference type="EMBL" id="AQIB01086063">
    <property type="status" value="NOT_ANNOTATED_CDS"/>
    <property type="molecule type" value="Genomic_DNA"/>
</dbReference>
<feature type="compositionally biased region" description="Basic and acidic residues" evidence="3">
    <location>
        <begin position="533"/>
        <end position="542"/>
    </location>
</feature>
<dbReference type="EMBL" id="AQIB01086061">
    <property type="status" value="NOT_ANNOTATED_CDS"/>
    <property type="molecule type" value="Genomic_DNA"/>
</dbReference>
<evidence type="ECO:0000256" key="2">
    <source>
        <dbReference type="ARBA" id="ARBA00038417"/>
    </source>
</evidence>
<evidence type="ECO:0000256" key="1">
    <source>
        <dbReference type="ARBA" id="ARBA00023054"/>
    </source>
</evidence>
<comment type="similarity">
    <text evidence="2">Belongs to the NBPF family.</text>
</comment>
<name>A0A0D9S6L1_CHLSB</name>
<dbReference type="eggNOG" id="ENOG502RU1I">
    <property type="taxonomic scope" value="Eukaryota"/>
</dbReference>
<feature type="domain" description="Olduvai" evidence="4">
    <location>
        <begin position="436"/>
        <end position="530"/>
    </location>
</feature>
<dbReference type="PANTHER" id="PTHR14199:SF29">
    <property type="entry name" value="NEUROBLASTOMA BREAKPOINT FAMILY MEMBER 4-RELATED"/>
    <property type="match status" value="1"/>
</dbReference>
<feature type="region of interest" description="Disordered" evidence="3">
    <location>
        <begin position="527"/>
        <end position="553"/>
    </location>
</feature>
<dbReference type="AlphaFoldDB" id="A0A0D9S6L1"/>
<proteinExistence type="inferred from homology"/>
<feature type="domain" description="Olduvai" evidence="4">
    <location>
        <begin position="531"/>
        <end position="603"/>
    </location>
</feature>
<dbReference type="OMA" id="NDHDDMK"/>
<dbReference type="Proteomes" id="UP000029965">
    <property type="component" value="Chromosome 20"/>
</dbReference>
<feature type="domain" description="Olduvai" evidence="4">
    <location>
        <begin position="172"/>
        <end position="259"/>
    </location>
</feature>
<evidence type="ECO:0000259" key="4">
    <source>
        <dbReference type="PROSITE" id="PS51316"/>
    </source>
</evidence>
<dbReference type="EMBL" id="AQIB01086064">
    <property type="status" value="NOT_ANNOTATED_CDS"/>
    <property type="molecule type" value="Genomic_DNA"/>
</dbReference>
<feature type="compositionally biased region" description="Acidic residues" evidence="3">
    <location>
        <begin position="165"/>
        <end position="177"/>
    </location>
</feature>
<dbReference type="PANTHER" id="PTHR14199">
    <property type="entry name" value="NEUROBLASTOMA BREAKPOINT FAMILY MEMBER 6-LIKE PROTEIN"/>
    <property type="match status" value="1"/>
</dbReference>
<dbReference type="InterPro" id="IPR010630">
    <property type="entry name" value="Olduvai_dom"/>
</dbReference>
<feature type="compositionally biased region" description="Basic and acidic residues" evidence="3">
    <location>
        <begin position="461"/>
        <end position="470"/>
    </location>
</feature>
<feature type="compositionally biased region" description="Basic and acidic residues" evidence="3">
    <location>
        <begin position="195"/>
        <end position="208"/>
    </location>
</feature>
<dbReference type="InterPro" id="IPR055306">
    <property type="entry name" value="NBPF"/>
</dbReference>
<dbReference type="GeneTree" id="ENSGT00420000029746"/>